<dbReference type="Gene3D" id="2.30.110.10">
    <property type="entry name" value="Electron Transport, Fmn-binding Protein, Chain A"/>
    <property type="match status" value="1"/>
</dbReference>
<name>A0A8H9IWE8_9PSEU</name>
<dbReference type="AlphaFoldDB" id="A0A8H9IWE8"/>
<evidence type="ECO:0000313" key="2">
    <source>
        <dbReference type="Proteomes" id="UP000658656"/>
    </source>
</evidence>
<dbReference type="RefSeq" id="WP_145936893.1">
    <property type="nucleotide sequence ID" value="NZ_BNAV01000003.1"/>
</dbReference>
<protein>
    <submittedName>
        <fullName evidence="1">Pyridoxamine 5'-phosphate oxidase</fullName>
    </submittedName>
</protein>
<evidence type="ECO:0000313" key="1">
    <source>
        <dbReference type="EMBL" id="GHF52240.1"/>
    </source>
</evidence>
<sequence length="133" mass="14544">MLDPSGQEVLDRAECLALLATAEIGRVVFTTRGLPAVQPVKFLYGHDAVWFPVPVHTDLFGAAQDGVVAFEVDEFDPGLDTGWWVTVLGRAAAMPGCDLPWRRPDLAWQSSGGSELRCVRIPVEVVSGRRVKR</sequence>
<dbReference type="InterPro" id="IPR024747">
    <property type="entry name" value="Pyridox_Oxase-rel"/>
</dbReference>
<keyword evidence="2" id="KW-1185">Reference proteome</keyword>
<dbReference type="InterPro" id="IPR012349">
    <property type="entry name" value="Split_barrel_FMN-bd"/>
</dbReference>
<proteinExistence type="predicted"/>
<reference evidence="1" key="2">
    <citation type="submission" date="2020-09" db="EMBL/GenBank/DDBJ databases">
        <authorList>
            <person name="Sun Q."/>
            <person name="Zhou Y."/>
        </authorList>
    </citation>
    <scope>NUCLEOTIDE SEQUENCE</scope>
    <source>
        <strain evidence="1">CGMCC 4.7679</strain>
    </source>
</reference>
<dbReference type="OrthoDB" id="3212118at2"/>
<comment type="caution">
    <text evidence="1">The sequence shown here is derived from an EMBL/GenBank/DDBJ whole genome shotgun (WGS) entry which is preliminary data.</text>
</comment>
<dbReference type="EMBL" id="BNAV01000003">
    <property type="protein sequence ID" value="GHF52240.1"/>
    <property type="molecule type" value="Genomic_DNA"/>
</dbReference>
<gene>
    <name evidence="1" type="ORF">GCM10017566_26950</name>
</gene>
<dbReference type="Pfam" id="PF12900">
    <property type="entry name" value="Pyridox_ox_2"/>
    <property type="match status" value="1"/>
</dbReference>
<reference evidence="1" key="1">
    <citation type="journal article" date="2014" name="Int. J. Syst. Evol. Microbiol.">
        <title>Complete genome sequence of Corynebacterium casei LMG S-19264T (=DSM 44701T), isolated from a smear-ripened cheese.</title>
        <authorList>
            <consortium name="US DOE Joint Genome Institute (JGI-PGF)"/>
            <person name="Walter F."/>
            <person name="Albersmeier A."/>
            <person name="Kalinowski J."/>
            <person name="Ruckert C."/>
        </authorList>
    </citation>
    <scope>NUCLEOTIDE SEQUENCE</scope>
    <source>
        <strain evidence="1">CGMCC 4.7679</strain>
    </source>
</reference>
<accession>A0A8H9IWE8</accession>
<dbReference type="Proteomes" id="UP000658656">
    <property type="component" value="Unassembled WGS sequence"/>
</dbReference>
<organism evidence="1 2">
    <name type="scientific">Amycolatopsis bartoniae</name>
    <dbReference type="NCBI Taxonomy" id="941986"/>
    <lineage>
        <taxon>Bacteria</taxon>
        <taxon>Bacillati</taxon>
        <taxon>Actinomycetota</taxon>
        <taxon>Actinomycetes</taxon>
        <taxon>Pseudonocardiales</taxon>
        <taxon>Pseudonocardiaceae</taxon>
        <taxon>Amycolatopsis</taxon>
    </lineage>
</organism>
<dbReference type="SUPFAM" id="SSF50475">
    <property type="entry name" value="FMN-binding split barrel"/>
    <property type="match status" value="1"/>
</dbReference>